<dbReference type="PANTHER" id="PTHR45790">
    <property type="entry name" value="SIROHEME SYNTHASE-RELATED"/>
    <property type="match status" value="1"/>
</dbReference>
<dbReference type="GO" id="GO:0046026">
    <property type="term" value="F:precorrin-4 C11-methyltransferase activity"/>
    <property type="evidence" value="ECO:0007669"/>
    <property type="project" value="UniProtKB-EC"/>
</dbReference>
<protein>
    <submittedName>
        <fullName evidence="9">Cobalt-precorrin-4 C(11)-methyltransferase (Cobalt-precorrin-3 methylase)</fullName>
        <ecNumber evidence="9">2.1.1.133</ecNumber>
    </submittedName>
</protein>
<keyword evidence="10" id="KW-1185">Reference proteome</keyword>
<dbReference type="Pfam" id="PF00590">
    <property type="entry name" value="TP_methylase"/>
    <property type="match status" value="1"/>
</dbReference>
<evidence type="ECO:0000313" key="10">
    <source>
        <dbReference type="Proteomes" id="UP000046155"/>
    </source>
</evidence>
<keyword evidence="5 7" id="KW-0808">Transferase</keyword>
<dbReference type="AlphaFoldDB" id="A0A0B7MRI5"/>
<comment type="similarity">
    <text evidence="2 7">Belongs to the precorrin methyltransferase family.</text>
</comment>
<dbReference type="Proteomes" id="UP000046155">
    <property type="component" value="Unassembled WGS sequence"/>
</dbReference>
<dbReference type="GO" id="GO:0032259">
    <property type="term" value="P:methylation"/>
    <property type="evidence" value="ECO:0007669"/>
    <property type="project" value="UniProtKB-KW"/>
</dbReference>
<evidence type="ECO:0000256" key="1">
    <source>
        <dbReference type="ARBA" id="ARBA00004953"/>
    </source>
</evidence>
<evidence type="ECO:0000256" key="3">
    <source>
        <dbReference type="ARBA" id="ARBA00022573"/>
    </source>
</evidence>
<evidence type="ECO:0000259" key="8">
    <source>
        <dbReference type="Pfam" id="PF00590"/>
    </source>
</evidence>
<keyword evidence="3" id="KW-0169">Cobalamin biosynthesis</keyword>
<dbReference type="EC" id="2.1.1.133" evidence="9"/>
<dbReference type="InterPro" id="IPR006362">
    <property type="entry name" value="Cbl_synth_CobM/CibF"/>
</dbReference>
<dbReference type="SUPFAM" id="SSF53790">
    <property type="entry name" value="Tetrapyrrole methylase"/>
    <property type="match status" value="1"/>
</dbReference>
<keyword evidence="6" id="KW-0949">S-adenosyl-L-methionine</keyword>
<dbReference type="InterPro" id="IPR003043">
    <property type="entry name" value="Uropor_MeTrfase_CS"/>
</dbReference>
<name>A0A0B7MRI5_9FIRM</name>
<dbReference type="InterPro" id="IPR014777">
    <property type="entry name" value="4pyrrole_Mease_sub1"/>
</dbReference>
<dbReference type="OrthoDB" id="9815856at2"/>
<dbReference type="Gene3D" id="3.40.1010.10">
    <property type="entry name" value="Cobalt-precorrin-4 Transmethylase, Domain 1"/>
    <property type="match status" value="1"/>
</dbReference>
<evidence type="ECO:0000256" key="6">
    <source>
        <dbReference type="ARBA" id="ARBA00022691"/>
    </source>
</evidence>
<dbReference type="InterPro" id="IPR035996">
    <property type="entry name" value="4pyrrol_Methylase_sf"/>
</dbReference>
<dbReference type="InterPro" id="IPR050161">
    <property type="entry name" value="Siro_Cobalamin_biosynth"/>
</dbReference>
<evidence type="ECO:0000256" key="2">
    <source>
        <dbReference type="ARBA" id="ARBA00005879"/>
    </source>
</evidence>
<dbReference type="GO" id="GO:0009236">
    <property type="term" value="P:cobalamin biosynthetic process"/>
    <property type="evidence" value="ECO:0007669"/>
    <property type="project" value="UniProtKB-UniPathway"/>
</dbReference>
<accession>A0A0B7MRI5</accession>
<dbReference type="UniPathway" id="UPA00148"/>
<evidence type="ECO:0000256" key="4">
    <source>
        <dbReference type="ARBA" id="ARBA00022603"/>
    </source>
</evidence>
<proteinExistence type="inferred from homology"/>
<evidence type="ECO:0000313" key="9">
    <source>
        <dbReference type="EMBL" id="CEO90267.1"/>
    </source>
</evidence>
<evidence type="ECO:0000256" key="7">
    <source>
        <dbReference type="RuleBase" id="RU003960"/>
    </source>
</evidence>
<dbReference type="EMBL" id="CDRZ01000279">
    <property type="protein sequence ID" value="CEO90267.1"/>
    <property type="molecule type" value="Genomic_DNA"/>
</dbReference>
<reference evidence="10" key="1">
    <citation type="submission" date="2015-01" db="EMBL/GenBank/DDBJ databases">
        <authorList>
            <person name="Manzoor Shahid"/>
            <person name="Zubair Saima"/>
        </authorList>
    </citation>
    <scope>NUCLEOTIDE SEQUENCE [LARGE SCALE GENOMIC DNA]</scope>
    <source>
        <strain evidence="10">Sp3</strain>
    </source>
</reference>
<keyword evidence="4 7" id="KW-0489">Methyltransferase</keyword>
<feature type="domain" description="Tetrapyrrole methylase" evidence="8">
    <location>
        <begin position="9"/>
        <end position="213"/>
    </location>
</feature>
<dbReference type="InterPro" id="IPR000878">
    <property type="entry name" value="4pyrrol_Mease"/>
</dbReference>
<dbReference type="PROSITE" id="PS00840">
    <property type="entry name" value="SUMT_2"/>
    <property type="match status" value="1"/>
</dbReference>
<dbReference type="RefSeq" id="WP_044666051.1">
    <property type="nucleotide sequence ID" value="NZ_CDRZ01000279.1"/>
</dbReference>
<dbReference type="Gene3D" id="3.30.950.10">
    <property type="entry name" value="Methyltransferase, Cobalt-precorrin-4 Transmethylase, Domain 2"/>
    <property type="match status" value="1"/>
</dbReference>
<dbReference type="NCBIfam" id="TIGR01465">
    <property type="entry name" value="cobM_cbiF"/>
    <property type="match status" value="1"/>
</dbReference>
<sequence length="265" mass="28254">MSEQQKGSVYFVGAGPGDPELITVKGMRLLEEADLVLYAGSLVNVELLKYVRAGVPCYDTAGLTLEKTMELIRKGAAAGKTVVRLHTGDPSLYGAIQEQIEAVNEEQIPWEIVPGVSSFLAAAALLGRELTVPGGTQTVVITRQGGRTPVPERESLQELGRHGSTICLFLSASLLDQAAADLMVNLPADTPAAIVERVTWPGERFIMTTIGEMAADACAEGITKTAMVLIGDFLTAEGNRSLLYDPSFSHGYRTSQGDGSRGWSK</sequence>
<evidence type="ECO:0000256" key="5">
    <source>
        <dbReference type="ARBA" id="ARBA00022679"/>
    </source>
</evidence>
<dbReference type="PANTHER" id="PTHR45790:SF4">
    <property type="entry name" value="COBALT-PRECORRIN-4 C(11)-METHYLTRANSFERASE"/>
    <property type="match status" value="1"/>
</dbReference>
<comment type="pathway">
    <text evidence="1">Cofactor biosynthesis; adenosylcobalamin biosynthesis.</text>
</comment>
<dbReference type="PROSITE" id="PS00839">
    <property type="entry name" value="SUMT_1"/>
    <property type="match status" value="1"/>
</dbReference>
<dbReference type="InterPro" id="IPR014776">
    <property type="entry name" value="4pyrrole_Mease_sub2"/>
</dbReference>
<gene>
    <name evidence="9" type="primary">cbiF</name>
    <name evidence="9" type="ORF">SSCH_790012</name>
</gene>
<organism evidence="9 10">
    <name type="scientific">Syntrophaceticus schinkii</name>
    <dbReference type="NCBI Taxonomy" id="499207"/>
    <lineage>
        <taxon>Bacteria</taxon>
        <taxon>Bacillati</taxon>
        <taxon>Bacillota</taxon>
        <taxon>Clostridia</taxon>
        <taxon>Thermoanaerobacterales</taxon>
        <taxon>Thermoanaerobacterales Family III. Incertae Sedis</taxon>
        <taxon>Syntrophaceticus</taxon>
    </lineage>
</organism>
<dbReference type="CDD" id="cd11641">
    <property type="entry name" value="Precorrin-4_C11-MT"/>
    <property type="match status" value="1"/>
</dbReference>